<dbReference type="PROSITE" id="PS01091">
    <property type="entry name" value="TATD_3"/>
    <property type="match status" value="1"/>
</dbReference>
<name>A0A9D2S221_9FIRM</name>
<dbReference type="FunFam" id="3.20.20.140:FF:000005">
    <property type="entry name" value="TatD family hydrolase"/>
    <property type="match status" value="1"/>
</dbReference>
<evidence type="ECO:0000256" key="3">
    <source>
        <dbReference type="PIRSR" id="PIRSR005902-1"/>
    </source>
</evidence>
<dbReference type="PANTHER" id="PTHR46124">
    <property type="entry name" value="D-AMINOACYL-TRNA DEACYLASE"/>
    <property type="match status" value="1"/>
</dbReference>
<dbReference type="NCBIfam" id="TIGR00010">
    <property type="entry name" value="YchF/TatD family DNA exonuclease"/>
    <property type="match status" value="1"/>
</dbReference>
<reference evidence="4" key="2">
    <citation type="submission" date="2021-04" db="EMBL/GenBank/DDBJ databases">
        <authorList>
            <person name="Gilroy R."/>
        </authorList>
    </citation>
    <scope>NUCLEOTIDE SEQUENCE</scope>
    <source>
        <strain evidence="4">ChiBcec8-14828</strain>
    </source>
</reference>
<dbReference type="CDD" id="cd01310">
    <property type="entry name" value="TatD_DNAse"/>
    <property type="match status" value="1"/>
</dbReference>
<evidence type="ECO:0000256" key="2">
    <source>
        <dbReference type="ARBA" id="ARBA00022801"/>
    </source>
</evidence>
<dbReference type="PANTHER" id="PTHR46124:SF2">
    <property type="entry name" value="D-AMINOACYL-TRNA DEACYLASE"/>
    <property type="match status" value="1"/>
</dbReference>
<proteinExistence type="predicted"/>
<dbReference type="PIRSF" id="PIRSF005902">
    <property type="entry name" value="DNase_TatD"/>
    <property type="match status" value="1"/>
</dbReference>
<keyword evidence="1 3" id="KW-0479">Metal-binding</keyword>
<sequence length="261" mass="28943">MIFDTHSHYTSRQFDADRAALLDSLPAQGVCGVVDCGTDYATTLKSLELARQYPWFYTAAGIHPESLIEEDASTNTQFGGDWRAELAQLEMLLSDPRVVAVGECGLDYHWPVPKDAQLEMFEAHLALAKKHDMPVLVHDREAHADTYALLAQYRPKGIVHCFSGSAPDAVRLAQQGMYIGFGGVLTFANARKTVEAAAALPLERIVLETDCPYMAPVPFRGKRCDSGMILYMAQKLSEIHQKPVEEVLSVTEQNARTLFRV</sequence>
<dbReference type="InterPro" id="IPR001130">
    <property type="entry name" value="TatD-like"/>
</dbReference>
<dbReference type="GO" id="GO:0016788">
    <property type="term" value="F:hydrolase activity, acting on ester bonds"/>
    <property type="evidence" value="ECO:0007669"/>
    <property type="project" value="InterPro"/>
</dbReference>
<dbReference type="InterPro" id="IPR032466">
    <property type="entry name" value="Metal_Hydrolase"/>
</dbReference>
<dbReference type="Gene3D" id="3.20.20.140">
    <property type="entry name" value="Metal-dependent hydrolases"/>
    <property type="match status" value="1"/>
</dbReference>
<dbReference type="GO" id="GO:0046872">
    <property type="term" value="F:metal ion binding"/>
    <property type="evidence" value="ECO:0007669"/>
    <property type="project" value="UniProtKB-KW"/>
</dbReference>
<accession>A0A9D2S221</accession>
<dbReference type="EMBL" id="DWYA01000052">
    <property type="protein sequence ID" value="HJB39830.1"/>
    <property type="molecule type" value="Genomic_DNA"/>
</dbReference>
<protein>
    <submittedName>
        <fullName evidence="4">TatD family hydrolase</fullName>
    </submittedName>
</protein>
<feature type="binding site" evidence="3">
    <location>
        <position position="103"/>
    </location>
    <ligand>
        <name>a divalent metal cation</name>
        <dbReference type="ChEBI" id="CHEBI:60240"/>
        <label>1</label>
    </ligand>
</feature>
<comment type="caution">
    <text evidence="4">The sequence shown here is derived from an EMBL/GenBank/DDBJ whole genome shotgun (WGS) entry which is preliminary data.</text>
</comment>
<evidence type="ECO:0000256" key="1">
    <source>
        <dbReference type="ARBA" id="ARBA00022723"/>
    </source>
</evidence>
<feature type="binding site" evidence="3">
    <location>
        <position position="160"/>
    </location>
    <ligand>
        <name>a divalent metal cation</name>
        <dbReference type="ChEBI" id="CHEBI:60240"/>
        <label>2</label>
    </ligand>
</feature>
<dbReference type="AlphaFoldDB" id="A0A9D2S221"/>
<dbReference type="Pfam" id="PF01026">
    <property type="entry name" value="TatD_DNase"/>
    <property type="match status" value="1"/>
</dbReference>
<dbReference type="InterPro" id="IPR018228">
    <property type="entry name" value="DNase_TatD-rel_CS"/>
</dbReference>
<feature type="binding site" evidence="3">
    <location>
        <position position="6"/>
    </location>
    <ligand>
        <name>a divalent metal cation</name>
        <dbReference type="ChEBI" id="CHEBI:60240"/>
        <label>1</label>
    </ligand>
</feature>
<evidence type="ECO:0000313" key="4">
    <source>
        <dbReference type="EMBL" id="HJB39830.1"/>
    </source>
</evidence>
<feature type="binding site" evidence="3">
    <location>
        <position position="138"/>
    </location>
    <ligand>
        <name>a divalent metal cation</name>
        <dbReference type="ChEBI" id="CHEBI:60240"/>
        <label>2</label>
    </ligand>
</feature>
<organism evidence="4 5">
    <name type="scientific">Candidatus Ruthenibacterium avium</name>
    <dbReference type="NCBI Taxonomy" id="2838751"/>
    <lineage>
        <taxon>Bacteria</taxon>
        <taxon>Bacillati</taxon>
        <taxon>Bacillota</taxon>
        <taxon>Clostridia</taxon>
        <taxon>Eubacteriales</taxon>
        <taxon>Oscillospiraceae</taxon>
        <taxon>Ruthenibacterium</taxon>
    </lineage>
</organism>
<reference evidence="4" key="1">
    <citation type="journal article" date="2021" name="PeerJ">
        <title>Extensive microbial diversity within the chicken gut microbiome revealed by metagenomics and culture.</title>
        <authorList>
            <person name="Gilroy R."/>
            <person name="Ravi A."/>
            <person name="Getino M."/>
            <person name="Pursley I."/>
            <person name="Horton D.L."/>
            <person name="Alikhan N.F."/>
            <person name="Baker D."/>
            <person name="Gharbi K."/>
            <person name="Hall N."/>
            <person name="Watson M."/>
            <person name="Adriaenssens E.M."/>
            <person name="Foster-Nyarko E."/>
            <person name="Jarju S."/>
            <person name="Secka A."/>
            <person name="Antonio M."/>
            <person name="Oren A."/>
            <person name="Chaudhuri R.R."/>
            <person name="La Ragione R."/>
            <person name="Hildebrand F."/>
            <person name="Pallen M.J."/>
        </authorList>
    </citation>
    <scope>NUCLEOTIDE SEQUENCE</scope>
    <source>
        <strain evidence="4">ChiBcec8-14828</strain>
    </source>
</reference>
<dbReference type="SUPFAM" id="SSF51556">
    <property type="entry name" value="Metallo-dependent hydrolases"/>
    <property type="match status" value="1"/>
</dbReference>
<dbReference type="GO" id="GO:0004536">
    <property type="term" value="F:DNA nuclease activity"/>
    <property type="evidence" value="ECO:0007669"/>
    <property type="project" value="InterPro"/>
</dbReference>
<dbReference type="InterPro" id="IPR015991">
    <property type="entry name" value="TatD/YcfH-like"/>
</dbReference>
<keyword evidence="2 4" id="KW-0378">Hydrolase</keyword>
<dbReference type="Proteomes" id="UP000824209">
    <property type="component" value="Unassembled WGS sequence"/>
</dbReference>
<feature type="binding site" evidence="3">
    <location>
        <position position="210"/>
    </location>
    <ligand>
        <name>a divalent metal cation</name>
        <dbReference type="ChEBI" id="CHEBI:60240"/>
        <label>1</label>
    </ligand>
</feature>
<evidence type="ECO:0000313" key="5">
    <source>
        <dbReference type="Proteomes" id="UP000824209"/>
    </source>
</evidence>
<gene>
    <name evidence="4" type="ORF">H9943_05480</name>
</gene>
<dbReference type="GO" id="GO:0005829">
    <property type="term" value="C:cytosol"/>
    <property type="evidence" value="ECO:0007669"/>
    <property type="project" value="TreeGrafter"/>
</dbReference>
<feature type="binding site" evidence="3">
    <location>
        <position position="8"/>
    </location>
    <ligand>
        <name>a divalent metal cation</name>
        <dbReference type="ChEBI" id="CHEBI:60240"/>
        <label>1</label>
    </ligand>
</feature>